<dbReference type="EMBL" id="DS268501">
    <property type="protein sequence ID" value="EFP13042.1"/>
    <property type="molecule type" value="Genomic_DNA"/>
</dbReference>
<gene>
    <name evidence="1" type="ORF">CRE_06854</name>
</gene>
<dbReference type="OrthoDB" id="5862257at2759"/>
<evidence type="ECO:0000313" key="2">
    <source>
        <dbReference type="Proteomes" id="UP000008281"/>
    </source>
</evidence>
<dbReference type="OMA" id="YRIDFAW"/>
<dbReference type="InParanoid" id="E3MZL9"/>
<keyword evidence="2" id="KW-1185">Reference proteome</keyword>
<dbReference type="AlphaFoldDB" id="E3MZL9"/>
<organism evidence="2">
    <name type="scientific">Caenorhabditis remanei</name>
    <name type="common">Caenorhabditis vulgaris</name>
    <dbReference type="NCBI Taxonomy" id="31234"/>
    <lineage>
        <taxon>Eukaryota</taxon>
        <taxon>Metazoa</taxon>
        <taxon>Ecdysozoa</taxon>
        <taxon>Nematoda</taxon>
        <taxon>Chromadorea</taxon>
        <taxon>Rhabditida</taxon>
        <taxon>Rhabditina</taxon>
        <taxon>Rhabditomorpha</taxon>
        <taxon>Rhabditoidea</taxon>
        <taxon>Rhabditidae</taxon>
        <taxon>Peloderinae</taxon>
        <taxon>Caenorhabditis</taxon>
    </lineage>
</organism>
<reference evidence="1" key="1">
    <citation type="submission" date="2007-07" db="EMBL/GenBank/DDBJ databases">
        <title>PCAP assembly of the Caenorhabditis remanei genome.</title>
        <authorList>
            <consortium name="The Caenorhabditis remanei Sequencing Consortium"/>
            <person name="Wilson R.K."/>
        </authorList>
    </citation>
    <scope>NUCLEOTIDE SEQUENCE [LARGE SCALE GENOMIC DNA]</scope>
    <source>
        <strain evidence="1">PB4641</strain>
    </source>
</reference>
<accession>E3MZL9</accession>
<dbReference type="eggNOG" id="ENOG502RFNH">
    <property type="taxonomic scope" value="Eukaryota"/>
</dbReference>
<proteinExistence type="predicted"/>
<sequence>MPSGAIEYKSGTYLVSTNVLETNANSGIRCVWSGKMNTYRIDFAWKFDWDELRSQGVDELTGHIIVTAKDDWFTTTKIDVKLTDDNQEITKQVQARGYLDTASYEYSLIPHYAPVTVKPDYDKMFAPSDQNDTILVVDGKKLHVNKIVSKFVKCLKG</sequence>
<protein>
    <submittedName>
        <fullName evidence="1">Uncharacterized protein</fullName>
    </submittedName>
</protein>
<evidence type="ECO:0000313" key="1">
    <source>
        <dbReference type="EMBL" id="EFP13042.1"/>
    </source>
</evidence>
<dbReference type="HOGENOM" id="CLU_1679580_0_0_1"/>
<name>E3MZL9_CAERE</name>
<dbReference type="Proteomes" id="UP000008281">
    <property type="component" value="Unassembled WGS sequence"/>
</dbReference>